<sequence>MRGLALFLSPPRRPRVGQRRSAVGRMRRRASQSGRCGAASAGWKHDHH</sequence>
<proteinExistence type="predicted"/>
<feature type="region of interest" description="Disordered" evidence="1">
    <location>
        <begin position="1"/>
        <end position="48"/>
    </location>
</feature>
<comment type="caution">
    <text evidence="2">The sequence shown here is derived from an EMBL/GenBank/DDBJ whole genome shotgun (WGS) entry which is preliminary data.</text>
</comment>
<evidence type="ECO:0000313" key="2">
    <source>
        <dbReference type="EMBL" id="GAY23915.1"/>
    </source>
</evidence>
<protein>
    <submittedName>
        <fullName evidence="2">Uncharacterized protein</fullName>
    </submittedName>
</protein>
<reference evidence="2 3" key="1">
    <citation type="journal article" date="2013" name="Biodegradation">
        <title>Occurrence of 4-tert-butylphenol (4-t-BP) biodegradation in an aquatic sample caused by the presence of Spirodela polyrrhiza and isolation of a 4-t-BP-utilizing bacterium.</title>
        <authorList>
            <person name="Ogata Y."/>
            <person name="Toyama T."/>
            <person name="Yu N."/>
            <person name="Wang X."/>
            <person name="Sei K."/>
            <person name="Ike M."/>
        </authorList>
    </citation>
    <scope>NUCLEOTIDE SEQUENCE [LARGE SCALE GENOMIC DNA]</scope>
    <source>
        <strain evidence="2 3">OMI</strain>
    </source>
</reference>
<reference evidence="2 3" key="2">
    <citation type="journal article" date="2013" name="Environ. Sci. Technol.">
        <title>The 4-tert-butylphenol-utilizing bacterium Sphingobium fuliginis OMI can degrade bisphenols via phenolic ring hydroxylation and meta-cleavage pathway.</title>
        <authorList>
            <person name="Ogata Y."/>
            <person name="Goda S."/>
            <person name="Toyama T."/>
            <person name="Sei K."/>
            <person name="Ike M."/>
        </authorList>
    </citation>
    <scope>NUCLEOTIDE SEQUENCE [LARGE SCALE GENOMIC DNA]</scope>
    <source>
        <strain evidence="2 3">OMI</strain>
    </source>
</reference>
<name>A0A292ZM49_SPHSA</name>
<dbReference type="Proteomes" id="UP000221538">
    <property type="component" value="Unassembled WGS sequence"/>
</dbReference>
<dbReference type="AlphaFoldDB" id="A0A292ZM49"/>
<dbReference type="EMBL" id="BEWI01000032">
    <property type="protein sequence ID" value="GAY23915.1"/>
    <property type="molecule type" value="Genomic_DNA"/>
</dbReference>
<organism evidence="2 3">
    <name type="scientific">Sphingobium fuliginis (strain ATCC 27551)</name>
    <dbReference type="NCBI Taxonomy" id="336203"/>
    <lineage>
        <taxon>Bacteria</taxon>
        <taxon>Pseudomonadati</taxon>
        <taxon>Pseudomonadota</taxon>
        <taxon>Alphaproteobacteria</taxon>
        <taxon>Sphingomonadales</taxon>
        <taxon>Sphingomonadaceae</taxon>
        <taxon>Sphingobium</taxon>
    </lineage>
</organism>
<gene>
    <name evidence="2" type="ORF">SFOMI_4493</name>
</gene>
<accession>A0A292ZM49</accession>
<evidence type="ECO:0000313" key="3">
    <source>
        <dbReference type="Proteomes" id="UP000221538"/>
    </source>
</evidence>
<evidence type="ECO:0000256" key="1">
    <source>
        <dbReference type="SAM" id="MobiDB-lite"/>
    </source>
</evidence>